<keyword evidence="2" id="KW-0804">Transcription</keyword>
<comment type="similarity">
    <text evidence="1">Belongs to the mTERF family.</text>
</comment>
<evidence type="ECO:0000313" key="5">
    <source>
        <dbReference type="EMBL" id="CAD8592545.1"/>
    </source>
</evidence>
<sequence length="555" mass="61084">MSTDQNPSAVAKHLRDDAETYRALEREAKGSAGVRAAEGPERRIARNLEVLVDALGCAPADLAAIVRAFPAILVLDADDDVRAVVQFLTGPIPLGGVGMTPKAAKECVRRDPKMLGQSVKDELRPKFEYLVEHAGLRPGNVGDMLWLDLETQIKPRVEFLALDCGMGSTAAAAAIRNFPPSQSHVLYRHFENPENMARKALKCLREEVGMSAEQVSLAIGRFPKILDYSPEKIAGCFEFLRATCALTEEECRRVIAATPQVVGLSVEENMAPKHRLLVHELGLGEDGAREVIACFPNLWTVANDNIRARFTFFLETVGCSREDLTAMLSSHPHGVLSLSTDNILESMNFIENVFATLPSDDTQRRTLGDGGPRELAVRVLAKVPMLLGYSVERKMRPTVDYIRETHPDVCAFRALKMCTNSLGGTIMPRCYFKERAGWNVLLVTAVHMSKSRFCEKVGITVAEYDEKAAEFIELTERMHPPPAKPRTPAFAIRSAIKAQTKRTTSRATAGAETAEKVSYGRNGQNGATTERRRATRREAAEARRRAAAKDAPDGE</sequence>
<dbReference type="PANTHER" id="PTHR13068:SF112">
    <property type="entry name" value="TRANSCRIPTION TERMINATION FACTOR 3, MITOCHONDRIAL"/>
    <property type="match status" value="1"/>
</dbReference>
<keyword evidence="2" id="KW-0805">Transcription regulation</keyword>
<dbReference type="GO" id="GO:0003676">
    <property type="term" value="F:nucleic acid binding"/>
    <property type="evidence" value="ECO:0007669"/>
    <property type="project" value="InterPro"/>
</dbReference>
<keyword evidence="3" id="KW-0809">Transit peptide</keyword>
<accession>A0A7S0PTW0</accession>
<protein>
    <submittedName>
        <fullName evidence="5">Uncharacterized protein</fullName>
    </submittedName>
</protein>
<reference evidence="5" key="1">
    <citation type="submission" date="2021-01" db="EMBL/GenBank/DDBJ databases">
        <authorList>
            <person name="Corre E."/>
            <person name="Pelletier E."/>
            <person name="Niang G."/>
            <person name="Scheremetjew M."/>
            <person name="Finn R."/>
            <person name="Kale V."/>
            <person name="Holt S."/>
            <person name="Cochrane G."/>
            <person name="Meng A."/>
            <person name="Brown T."/>
            <person name="Cohen L."/>
        </authorList>
    </citation>
    <scope>NUCLEOTIDE SEQUENCE</scope>
    <source>
        <strain evidence="5">CCMP494</strain>
    </source>
</reference>
<feature type="compositionally biased region" description="Basic and acidic residues" evidence="4">
    <location>
        <begin position="529"/>
        <end position="555"/>
    </location>
</feature>
<feature type="region of interest" description="Disordered" evidence="4">
    <location>
        <begin position="497"/>
        <end position="555"/>
    </location>
</feature>
<dbReference type="InterPro" id="IPR038538">
    <property type="entry name" value="MTERF_sf"/>
</dbReference>
<gene>
    <name evidence="5" type="ORF">MSP1404_LOCUS9949</name>
</gene>
<dbReference type="SMART" id="SM00733">
    <property type="entry name" value="Mterf"/>
    <property type="match status" value="7"/>
</dbReference>
<evidence type="ECO:0000256" key="4">
    <source>
        <dbReference type="SAM" id="MobiDB-lite"/>
    </source>
</evidence>
<dbReference type="GO" id="GO:0006353">
    <property type="term" value="P:DNA-templated transcription termination"/>
    <property type="evidence" value="ECO:0007669"/>
    <property type="project" value="UniProtKB-KW"/>
</dbReference>
<dbReference type="AlphaFoldDB" id="A0A7S0PTW0"/>
<name>A0A7S0PTW0_MICPS</name>
<dbReference type="InterPro" id="IPR003690">
    <property type="entry name" value="MTERF"/>
</dbReference>
<organism evidence="5">
    <name type="scientific">Micromonas pusilla</name>
    <name type="common">Picoplanktonic green alga</name>
    <name type="synonym">Chromulina pusilla</name>
    <dbReference type="NCBI Taxonomy" id="38833"/>
    <lineage>
        <taxon>Eukaryota</taxon>
        <taxon>Viridiplantae</taxon>
        <taxon>Chlorophyta</taxon>
        <taxon>Mamiellophyceae</taxon>
        <taxon>Mamiellales</taxon>
        <taxon>Mamiellaceae</taxon>
        <taxon>Micromonas</taxon>
    </lineage>
</organism>
<proteinExistence type="inferred from homology"/>
<dbReference type="Pfam" id="PF02536">
    <property type="entry name" value="mTERF"/>
    <property type="match status" value="1"/>
</dbReference>
<evidence type="ECO:0000256" key="3">
    <source>
        <dbReference type="ARBA" id="ARBA00022946"/>
    </source>
</evidence>
<keyword evidence="2" id="KW-0806">Transcription termination</keyword>
<evidence type="ECO:0000256" key="2">
    <source>
        <dbReference type="ARBA" id="ARBA00022472"/>
    </source>
</evidence>
<evidence type="ECO:0000256" key="1">
    <source>
        <dbReference type="ARBA" id="ARBA00007692"/>
    </source>
</evidence>
<dbReference type="Gene3D" id="1.25.70.10">
    <property type="entry name" value="Transcription termination factor 3, mitochondrial"/>
    <property type="match status" value="3"/>
</dbReference>
<dbReference type="PANTHER" id="PTHR13068">
    <property type="entry name" value="CGI-12 PROTEIN-RELATED"/>
    <property type="match status" value="1"/>
</dbReference>
<dbReference type="EMBL" id="HBEV01012774">
    <property type="protein sequence ID" value="CAD8592545.1"/>
    <property type="molecule type" value="Transcribed_RNA"/>
</dbReference>